<organism evidence="5 6">
    <name type="scientific">Laetiporus sulphureus 93-53</name>
    <dbReference type="NCBI Taxonomy" id="1314785"/>
    <lineage>
        <taxon>Eukaryota</taxon>
        <taxon>Fungi</taxon>
        <taxon>Dikarya</taxon>
        <taxon>Basidiomycota</taxon>
        <taxon>Agaricomycotina</taxon>
        <taxon>Agaricomycetes</taxon>
        <taxon>Polyporales</taxon>
        <taxon>Laetiporus</taxon>
    </lineage>
</organism>
<feature type="transmembrane region" description="Helical" evidence="3">
    <location>
        <begin position="207"/>
        <end position="228"/>
    </location>
</feature>
<keyword evidence="3" id="KW-0812">Transmembrane</keyword>
<feature type="region of interest" description="Disordered" evidence="2">
    <location>
        <begin position="1045"/>
        <end position="1068"/>
    </location>
</feature>
<dbReference type="OrthoDB" id="10255522at2759"/>
<keyword evidence="3" id="KW-0472">Membrane</keyword>
<accession>A0A165CD24</accession>
<dbReference type="GeneID" id="63830173"/>
<proteinExistence type="predicted"/>
<feature type="region of interest" description="Disordered" evidence="2">
    <location>
        <begin position="808"/>
        <end position="844"/>
    </location>
</feature>
<feature type="compositionally biased region" description="Polar residues" evidence="2">
    <location>
        <begin position="811"/>
        <end position="825"/>
    </location>
</feature>
<feature type="chain" id="PRO_5007855962" evidence="4">
    <location>
        <begin position="19"/>
        <end position="1416"/>
    </location>
</feature>
<keyword evidence="4" id="KW-0732">Signal</keyword>
<sequence>MEHIISQLILTLNLSALAGLDESGPPTGSGGNGEVGQRPLVAAAGPSSSLGAVLGKYGAQEFPPGDTFISSLAAWASTSPASALAFSLVVGCIAYDGVVWLARRRKALRRIKQFIWQAVLPVGCFILPSWLLQNLVSSLASHDGSLILPTSSFCLALVFNTLSEELKTYGVPYISLVLARLIHAIWVVSAIRMALGGLCGLSADPSIIGLLRFGTLVFASVVVVHLFLEWIHQATTRMADSQWRDEEYLILDFIGELDTSSDRSEDDVDFFADESIQESTSVVDLRDLDIHLSDEEDFFDCSLIKEEARATGSPFFTPETGVLDDVGMPSLMDAFPAPKTRVDDSFEDMKISALKEDSSTESIGGFISVEYSRLSSEGESLCTAIVDVDASPIPSEDIKEQDQSVDDLFYEPMFELHLDEDFKNLNNDTLAHESEVTKEEDLWIYAANNGVSQEHSRLNPNDESRKSSLAEEETIALDGPLFTGFDEVEEVPSVGAVTTTIFCEDDHKEDSNADIMTRKDIEDSWPIYSALKSLEAVNVDALAGGAENGARNDASTDPADGYLSPEDRSIKVEEKTVASNDLSFIPSISGLDDVARPIFADIAASSIPCENDQYDDKATDILDGRTVFETILKDLRAKIARLEEENAQFKANATRTQASAVASSNVEQVKSLLDVREDRIQPVKTGSGQDGSVISSQVTLPASEDILELSDHNGLQKNPVMPSQVERFALPAFGGGPELGDASRSQKMPAIPSQVEYVALPAPEDDLKLGDASRSQEDPALCNSVEQVSPFREALGGSPELEDANHLQDVSAPSSNASEFESCSPTHEEGLEHADASPAPANSSAFSNINVQVKSCPPAFEDQREPANMNPTPIPSLPPCDLAEVHPSPPVTEDGPSPSSCAPPVDTEDEYRSVTEISYASCFAGEVRAIFVSDGVYGGSEPAGRWTQQSVCLYSSVTEERNKLLEQDRHIVEAIRADEQVCDGTGPGTDERNDQDGIPDAYEEWNDLLEEAGLIPKAAWIDEWDSDGYDLDACEESNRLLKQAESIPQATRMDEHDSDNNDLVGDKTESSVVTELREDLELCEGRLRLSHVAFDWCDKDRSRFKRKVDDLLFFLEATRTTLIAEIRKYQDKVATVERSNLASVEALEAAEESIDFLVAENYFAQVASDEQVRKLRADNAALVAELRACNHRLELYENASEGTEDGSGDLDCDNEYPAGSLEDCQARLALCQAALSWQEDNRRRYKAKNEGLRRVKKQDKLTKQAFTEEVKKQIAKNFTLERDKRAAAQSLEAAEGSIDFLQAENFFERQAFQQRILELEDGLAGKDKEVNQLVGELERWGHSHELNAGAHAQWNAILIKDEIDIPNSDPSSVTSGVDKCSYGSPEPPPTVSASMTSISHDIDKYVQGPQDISAGT</sequence>
<gene>
    <name evidence="5" type="ORF">LAESUDRAFT_762715</name>
</gene>
<evidence type="ECO:0000256" key="4">
    <source>
        <dbReference type="SAM" id="SignalP"/>
    </source>
</evidence>
<feature type="transmembrane region" description="Helical" evidence="3">
    <location>
        <begin position="81"/>
        <end position="102"/>
    </location>
</feature>
<dbReference type="RefSeq" id="XP_040760332.1">
    <property type="nucleotide sequence ID" value="XM_040913145.1"/>
</dbReference>
<feature type="compositionally biased region" description="Basic and acidic residues" evidence="2">
    <location>
        <begin position="1052"/>
        <end position="1068"/>
    </location>
</feature>
<keyword evidence="6" id="KW-1185">Reference proteome</keyword>
<feature type="compositionally biased region" description="Basic and acidic residues" evidence="2">
    <location>
        <begin position="826"/>
        <end position="835"/>
    </location>
</feature>
<evidence type="ECO:0000313" key="6">
    <source>
        <dbReference type="Proteomes" id="UP000076871"/>
    </source>
</evidence>
<feature type="compositionally biased region" description="Basic and acidic residues" evidence="2">
    <location>
        <begin position="766"/>
        <end position="777"/>
    </location>
</feature>
<keyword evidence="1" id="KW-0175">Coiled coil</keyword>
<dbReference type="InParanoid" id="A0A165CD24"/>
<name>A0A165CD24_9APHY</name>
<evidence type="ECO:0000313" key="5">
    <source>
        <dbReference type="EMBL" id="KZT02592.1"/>
    </source>
</evidence>
<feature type="coiled-coil region" evidence="1">
    <location>
        <begin position="625"/>
        <end position="659"/>
    </location>
</feature>
<feature type="region of interest" description="Disordered" evidence="2">
    <location>
        <begin position="1369"/>
        <end position="1416"/>
    </location>
</feature>
<dbReference type="EMBL" id="KV427651">
    <property type="protein sequence ID" value="KZT02592.1"/>
    <property type="molecule type" value="Genomic_DNA"/>
</dbReference>
<feature type="transmembrane region" description="Helical" evidence="3">
    <location>
        <begin position="174"/>
        <end position="195"/>
    </location>
</feature>
<evidence type="ECO:0000256" key="1">
    <source>
        <dbReference type="SAM" id="Coils"/>
    </source>
</evidence>
<evidence type="ECO:0000256" key="2">
    <source>
        <dbReference type="SAM" id="MobiDB-lite"/>
    </source>
</evidence>
<protein>
    <submittedName>
        <fullName evidence="5">Uncharacterized protein</fullName>
    </submittedName>
</protein>
<keyword evidence="3" id="KW-1133">Transmembrane helix</keyword>
<evidence type="ECO:0000256" key="3">
    <source>
        <dbReference type="SAM" id="Phobius"/>
    </source>
</evidence>
<dbReference type="Proteomes" id="UP000076871">
    <property type="component" value="Unassembled WGS sequence"/>
</dbReference>
<feature type="region of interest" description="Disordered" evidence="2">
    <location>
        <begin position="766"/>
        <end position="785"/>
    </location>
</feature>
<feature type="transmembrane region" description="Helical" evidence="3">
    <location>
        <begin position="114"/>
        <end position="132"/>
    </location>
</feature>
<reference evidence="5 6" key="1">
    <citation type="journal article" date="2016" name="Mol. Biol. Evol.">
        <title>Comparative Genomics of Early-Diverging Mushroom-Forming Fungi Provides Insights into the Origins of Lignocellulose Decay Capabilities.</title>
        <authorList>
            <person name="Nagy L.G."/>
            <person name="Riley R."/>
            <person name="Tritt A."/>
            <person name="Adam C."/>
            <person name="Daum C."/>
            <person name="Floudas D."/>
            <person name="Sun H."/>
            <person name="Yadav J.S."/>
            <person name="Pangilinan J."/>
            <person name="Larsson K.H."/>
            <person name="Matsuura K."/>
            <person name="Barry K."/>
            <person name="Labutti K."/>
            <person name="Kuo R."/>
            <person name="Ohm R.A."/>
            <person name="Bhattacharya S.S."/>
            <person name="Shirouzu T."/>
            <person name="Yoshinaga Y."/>
            <person name="Martin F.M."/>
            <person name="Grigoriev I.V."/>
            <person name="Hibbett D.S."/>
        </authorList>
    </citation>
    <scope>NUCLEOTIDE SEQUENCE [LARGE SCALE GENOMIC DNA]</scope>
    <source>
        <strain evidence="5 6">93-53</strain>
    </source>
</reference>
<feature type="region of interest" description="Disordered" evidence="2">
    <location>
        <begin position="860"/>
        <end position="908"/>
    </location>
</feature>
<feature type="signal peptide" evidence="4">
    <location>
        <begin position="1"/>
        <end position="18"/>
    </location>
</feature>